<organism evidence="2 3">
    <name type="scientific">Verticillium longisporum</name>
    <name type="common">Verticillium dahliae var. longisporum</name>
    <dbReference type="NCBI Taxonomy" id="100787"/>
    <lineage>
        <taxon>Eukaryota</taxon>
        <taxon>Fungi</taxon>
        <taxon>Dikarya</taxon>
        <taxon>Ascomycota</taxon>
        <taxon>Pezizomycotina</taxon>
        <taxon>Sordariomycetes</taxon>
        <taxon>Hypocreomycetidae</taxon>
        <taxon>Glomerellales</taxon>
        <taxon>Plectosphaerellaceae</taxon>
        <taxon>Verticillium</taxon>
    </lineage>
</organism>
<evidence type="ECO:0000256" key="1">
    <source>
        <dbReference type="SAM" id="MobiDB-lite"/>
    </source>
</evidence>
<dbReference type="EMBL" id="CVQI01033836">
    <property type="protein sequence ID" value="CRK44129.1"/>
    <property type="molecule type" value="Genomic_DNA"/>
</dbReference>
<dbReference type="AlphaFoldDB" id="A0A0G4NCP4"/>
<gene>
    <name evidence="2" type="ORF">BN1723_019381</name>
</gene>
<dbReference type="Proteomes" id="UP000045706">
    <property type="component" value="Unassembled WGS sequence"/>
</dbReference>
<protein>
    <submittedName>
        <fullName evidence="2">Uncharacterized protein</fullName>
    </submittedName>
</protein>
<name>A0A0G4NCP4_VERLO</name>
<proteinExistence type="predicted"/>
<sequence length="25" mass="2794">HHPHNTQAETCPVEDTEGCGRYSQP</sequence>
<evidence type="ECO:0000313" key="3">
    <source>
        <dbReference type="Proteomes" id="UP000045706"/>
    </source>
</evidence>
<evidence type="ECO:0000313" key="2">
    <source>
        <dbReference type="EMBL" id="CRK44129.1"/>
    </source>
</evidence>
<feature type="non-terminal residue" evidence="2">
    <location>
        <position position="1"/>
    </location>
</feature>
<feature type="region of interest" description="Disordered" evidence="1">
    <location>
        <begin position="1"/>
        <end position="25"/>
    </location>
</feature>
<accession>A0A0G4NCP4</accession>
<reference evidence="3" key="1">
    <citation type="submission" date="2015-05" db="EMBL/GenBank/DDBJ databases">
        <authorList>
            <person name="Fogelqvist Johan"/>
        </authorList>
    </citation>
    <scope>NUCLEOTIDE SEQUENCE [LARGE SCALE GENOMIC DNA]</scope>
</reference>